<accession>A0ABV9LFY4</accession>
<dbReference type="NCBIfam" id="TIGR01300">
    <property type="entry name" value="CPA3_mnhG_phaG"/>
    <property type="match status" value="1"/>
</dbReference>
<dbReference type="Pfam" id="PF03334">
    <property type="entry name" value="PhaG_MnhG_YufB"/>
    <property type="match status" value="1"/>
</dbReference>
<keyword evidence="2" id="KW-1133">Transmembrane helix</keyword>
<proteinExistence type="inferred from homology"/>
<dbReference type="PANTHER" id="PTHR34703:SF1">
    <property type="entry name" value="ANTIPORTER SUBUNIT MNHG2-RELATED"/>
    <property type="match status" value="1"/>
</dbReference>
<evidence type="ECO:0000256" key="2">
    <source>
        <dbReference type="SAM" id="Phobius"/>
    </source>
</evidence>
<comment type="caution">
    <text evidence="3">The sequence shown here is derived from an EMBL/GenBank/DDBJ whole genome shotgun (WGS) entry which is preliminary data.</text>
</comment>
<dbReference type="Proteomes" id="UP001596025">
    <property type="component" value="Unassembled WGS sequence"/>
</dbReference>
<gene>
    <name evidence="3" type="primary">mnhG</name>
    <name evidence="3" type="ORF">ACFO3M_05805</name>
</gene>
<dbReference type="InterPro" id="IPR005133">
    <property type="entry name" value="PhaG_MnhG_YufB"/>
</dbReference>
<evidence type="ECO:0000313" key="4">
    <source>
        <dbReference type="Proteomes" id="UP001596025"/>
    </source>
</evidence>
<evidence type="ECO:0000256" key="1">
    <source>
        <dbReference type="ARBA" id="ARBA00008404"/>
    </source>
</evidence>
<dbReference type="EMBL" id="JBHSGR010000004">
    <property type="protein sequence ID" value="MFC4692899.1"/>
    <property type="molecule type" value="Genomic_DNA"/>
</dbReference>
<keyword evidence="4" id="KW-1185">Reference proteome</keyword>
<keyword evidence="2" id="KW-0812">Transmembrane</keyword>
<feature type="transmembrane region" description="Helical" evidence="2">
    <location>
        <begin position="6"/>
        <end position="28"/>
    </location>
</feature>
<name>A0ABV9LFY4_9ACTN</name>
<keyword evidence="2" id="KW-0472">Membrane</keyword>
<feature type="transmembrane region" description="Helical" evidence="2">
    <location>
        <begin position="66"/>
        <end position="91"/>
    </location>
</feature>
<dbReference type="RefSeq" id="WP_387987457.1">
    <property type="nucleotide sequence ID" value="NZ_JBHSGR010000004.1"/>
</dbReference>
<protein>
    <submittedName>
        <fullName evidence="3">Monovalent cation/H(+) antiporter subunit G</fullName>
    </submittedName>
</protein>
<evidence type="ECO:0000313" key="3">
    <source>
        <dbReference type="EMBL" id="MFC4692899.1"/>
    </source>
</evidence>
<comment type="similarity">
    <text evidence="1">Belongs to the CPA3 antiporters (TC 2.A.63) subunit G family.</text>
</comment>
<dbReference type="NCBIfam" id="NF009314">
    <property type="entry name" value="PRK12674.1-2"/>
    <property type="match status" value="1"/>
</dbReference>
<dbReference type="PANTHER" id="PTHR34703">
    <property type="entry name" value="ANTIPORTER SUBUNIT MNHG2-RELATED"/>
    <property type="match status" value="1"/>
</dbReference>
<organism evidence="3 4">
    <name type="scientific">Geodermatophilus arenarius</name>
    <dbReference type="NCBI Taxonomy" id="1137990"/>
    <lineage>
        <taxon>Bacteria</taxon>
        <taxon>Bacillati</taxon>
        <taxon>Actinomycetota</taxon>
        <taxon>Actinomycetes</taxon>
        <taxon>Geodermatophilales</taxon>
        <taxon>Geodermatophilaceae</taxon>
        <taxon>Geodermatophilus</taxon>
    </lineage>
</organism>
<sequence length="121" mass="12749">MSAVLDVVATVCLLLGSFLAFTAGLGLLHFPDVLTRLHAATKPQVTGLLLVLVGAAIRLAGTPAMWVLLLVALLQVLTAPLSAHMVSRIAYRRRHVRRDLLVVDEVAEHAGGGADPGLRGD</sequence>
<reference evidence="4" key="1">
    <citation type="journal article" date="2019" name="Int. J. Syst. Evol. Microbiol.">
        <title>The Global Catalogue of Microorganisms (GCM) 10K type strain sequencing project: providing services to taxonomists for standard genome sequencing and annotation.</title>
        <authorList>
            <consortium name="The Broad Institute Genomics Platform"/>
            <consortium name="The Broad Institute Genome Sequencing Center for Infectious Disease"/>
            <person name="Wu L."/>
            <person name="Ma J."/>
        </authorList>
    </citation>
    <scope>NUCLEOTIDE SEQUENCE [LARGE SCALE GENOMIC DNA]</scope>
    <source>
        <strain evidence="4">CCUG 62763</strain>
    </source>
</reference>